<dbReference type="Gene3D" id="1.10.287.130">
    <property type="match status" value="1"/>
</dbReference>
<dbReference type="InterPro" id="IPR005467">
    <property type="entry name" value="His_kinase_dom"/>
</dbReference>
<evidence type="ECO:0000256" key="3">
    <source>
        <dbReference type="ARBA" id="ARBA00022553"/>
    </source>
</evidence>
<dbReference type="PANTHER" id="PTHR43547:SF2">
    <property type="entry name" value="HYBRID SIGNAL TRANSDUCTION HISTIDINE KINASE C"/>
    <property type="match status" value="1"/>
</dbReference>
<proteinExistence type="predicted"/>
<evidence type="ECO:0000313" key="7">
    <source>
        <dbReference type="EMBL" id="MEL4456369.1"/>
    </source>
</evidence>
<protein>
    <recommendedName>
        <fullName evidence="2">histidine kinase</fullName>
        <ecNumber evidence="2">2.7.13.3</ecNumber>
    </recommendedName>
</protein>
<name>A0ABU9L1V3_9FLAO</name>
<dbReference type="InterPro" id="IPR011123">
    <property type="entry name" value="Y_Y_Y"/>
</dbReference>
<dbReference type="SUPFAM" id="SSF101898">
    <property type="entry name" value="NHL repeat"/>
    <property type="match status" value="1"/>
</dbReference>
<evidence type="ECO:0000313" key="8">
    <source>
        <dbReference type="Proteomes" id="UP001474120"/>
    </source>
</evidence>
<dbReference type="SUPFAM" id="SSF47384">
    <property type="entry name" value="Homodimeric domain of signal transducing histidine kinase"/>
    <property type="match status" value="1"/>
</dbReference>
<feature type="coiled-coil region" evidence="4">
    <location>
        <begin position="959"/>
        <end position="993"/>
    </location>
</feature>
<dbReference type="Pfam" id="PF02518">
    <property type="entry name" value="HATPase_c"/>
    <property type="match status" value="1"/>
</dbReference>
<dbReference type="CDD" id="cd00082">
    <property type="entry name" value="HisKA"/>
    <property type="match status" value="1"/>
</dbReference>
<evidence type="ECO:0000256" key="2">
    <source>
        <dbReference type="ARBA" id="ARBA00012438"/>
    </source>
</evidence>
<dbReference type="Gene3D" id="3.30.565.10">
    <property type="entry name" value="Histidine kinase-like ATPase, C-terminal domain"/>
    <property type="match status" value="1"/>
</dbReference>
<keyword evidence="5" id="KW-1133">Transmembrane helix</keyword>
<dbReference type="Gene3D" id="2.60.40.10">
    <property type="entry name" value="Immunoglobulins"/>
    <property type="match status" value="1"/>
</dbReference>
<gene>
    <name evidence="7" type="ORF">AABB81_10710</name>
</gene>
<dbReference type="SMART" id="SM00388">
    <property type="entry name" value="HisKA"/>
    <property type="match status" value="1"/>
</dbReference>
<dbReference type="EMBL" id="JBCDNA010000002">
    <property type="protein sequence ID" value="MEL4456369.1"/>
    <property type="molecule type" value="Genomic_DNA"/>
</dbReference>
<dbReference type="InterPro" id="IPR013783">
    <property type="entry name" value="Ig-like_fold"/>
</dbReference>
<dbReference type="PANTHER" id="PTHR43547">
    <property type="entry name" value="TWO-COMPONENT HISTIDINE KINASE"/>
    <property type="match status" value="1"/>
</dbReference>
<accession>A0ABU9L1V3</accession>
<dbReference type="Proteomes" id="UP001474120">
    <property type="component" value="Unassembled WGS sequence"/>
</dbReference>
<dbReference type="InterPro" id="IPR003661">
    <property type="entry name" value="HisK_dim/P_dom"/>
</dbReference>
<dbReference type="PRINTS" id="PR00344">
    <property type="entry name" value="BCTRLSENSOR"/>
</dbReference>
<dbReference type="EC" id="2.7.13.3" evidence="2"/>
<dbReference type="SMART" id="SM00387">
    <property type="entry name" value="HATPase_c"/>
    <property type="match status" value="1"/>
</dbReference>
<dbReference type="PROSITE" id="PS50109">
    <property type="entry name" value="HIS_KIN"/>
    <property type="match status" value="1"/>
</dbReference>
<sequence>MKFTRFIKIAAFICLQVMLLWSCRNDKEVPPFPVHENEYLQPKTKSFSFSEPDTLTWITQAPSKIKALPTTKFDLDKLPGKPFDIGIPEKFIGPMIKKNLDWDSLPSTDFDLASLPTQNLKIRTTVLGQPTVVKAGALISSPNSSRGVMIGDSEFGFPGIPDTAIKDKNGMLWFGTKKGIAMYDAENLFIYGLEQGLDASDITNIFQDSKGRIWVHGNVETVFVIDFDAKLIHEITNSLIGSNRHGMMEADDGTFWFAPLRDGFRILDFEAKTIKRFGVEQGLLDYFNITPFQDKGGLMWLSTNQGVNIIDLEAGKNIQFTKKDGLLGTFVGSFYQNDSGEIWISSPGGVNIVNSDKSEISYLTKDNGFRDFLSSSYVFKDSQGIYWLGTVDGLLFSYDEKVGLINRFELNHEGGNWVYDLIEDEQGDIWASIAQGGLFKINVNSGRPGNFQSDSGLGNNNFWATLVASDDKIWIGTHGGIDVYDPKSQTVRHIGTAQGLIHERNTNLFEDKKGRIWAGGNTSGLSIIEPKSGTIKKLSSDEGLPSNRITDIIEGDDGQIWLGTEGGGILNIDLDKSVYRSLVMKDSTENATWIDRLILSDEGDLWLASREYGMSLIDTKEATRRKLTSANGLVSDHVSSSAKDENDHIWVMTDIGAQLIDPLNHTLTTFTRSEGLSANDGYEVICNKNKVFLGTSNGLTIIEPLSGMDDDKVHWNVKTLGKEQGLTYVDFAQNSFSFDKDDRLWGGAGLIGSESLFVMDEIKEDSTAYPTYITALNIFDKPQVFTDREKIREKTTNIDTLWVRDNNTFSILNESAKDSIYLSHNEIKWESVQGPYNMPVGLTLEYTQNYLSFTFNGAQFNNPDKVVYRYILEGIDKNWSPITDKITSENYRDLPPGNYNFMVASKGFNGIWSKPAELRFTILPPWWQTWWAYSIFVSLFLGLGLVILHYRSKWLKKENRILEERVNERTTELKKTINELENTQSQLIQSEKMASLGELTAGIAHEIQNPMNFINNFSEVTIELVDEMCEELDKGEVSEAKDISKDIIQNLEKITHHGKRASSIVKGMLEHSRNSSGQKEFIDINVLADEYLRLAYHGLRAKDKSFNADFKTDFDETLPKVEIIPQDLGRVVLNIINNAFFAVTSIPEEERTEAYKPLVTVSTKNLGDQVLISIKDNGPGISKEIKDKIFQPFFTTKPTGKGTGLGLSLAYDIVTTGHGGAIELNTEPGKGTEFVIYIPIKNK</sequence>
<feature type="transmembrane region" description="Helical" evidence="5">
    <location>
        <begin position="930"/>
        <end position="950"/>
    </location>
</feature>
<dbReference type="InterPro" id="IPR004358">
    <property type="entry name" value="Sig_transdc_His_kin-like_C"/>
</dbReference>
<evidence type="ECO:0000256" key="5">
    <source>
        <dbReference type="SAM" id="Phobius"/>
    </source>
</evidence>
<comment type="catalytic activity">
    <reaction evidence="1">
        <text>ATP + protein L-histidine = ADP + protein N-phospho-L-histidine.</text>
        <dbReference type="EC" id="2.7.13.3"/>
    </reaction>
</comment>
<reference evidence="7 8" key="1">
    <citation type="submission" date="2024-04" db="EMBL/GenBank/DDBJ databases">
        <title>whole genome sequencing of Lutimonas vermicola strain IMCC1616.</title>
        <authorList>
            <person name="Bae S.S."/>
        </authorList>
    </citation>
    <scope>NUCLEOTIDE SEQUENCE [LARGE SCALE GENOMIC DNA]</scope>
    <source>
        <strain evidence="7 8">IMCC1616</strain>
    </source>
</reference>
<dbReference type="RefSeq" id="WP_342160494.1">
    <property type="nucleotide sequence ID" value="NZ_JBCDNA010000002.1"/>
</dbReference>
<organism evidence="7 8">
    <name type="scientific">Lutimonas vermicola</name>
    <dbReference type="NCBI Taxonomy" id="414288"/>
    <lineage>
        <taxon>Bacteria</taxon>
        <taxon>Pseudomonadati</taxon>
        <taxon>Bacteroidota</taxon>
        <taxon>Flavobacteriia</taxon>
        <taxon>Flavobacteriales</taxon>
        <taxon>Flavobacteriaceae</taxon>
        <taxon>Lutimonas</taxon>
    </lineage>
</organism>
<dbReference type="InterPro" id="IPR003594">
    <property type="entry name" value="HATPase_dom"/>
</dbReference>
<dbReference type="InterPro" id="IPR036890">
    <property type="entry name" value="HATPase_C_sf"/>
</dbReference>
<evidence type="ECO:0000256" key="1">
    <source>
        <dbReference type="ARBA" id="ARBA00000085"/>
    </source>
</evidence>
<evidence type="ECO:0000256" key="4">
    <source>
        <dbReference type="SAM" id="Coils"/>
    </source>
</evidence>
<dbReference type="InterPro" id="IPR015943">
    <property type="entry name" value="WD40/YVTN_repeat-like_dom_sf"/>
</dbReference>
<dbReference type="Gene3D" id="2.130.10.10">
    <property type="entry name" value="YVTN repeat-like/Quinoprotein amine dehydrogenase"/>
    <property type="match status" value="2"/>
</dbReference>
<dbReference type="InterPro" id="IPR036097">
    <property type="entry name" value="HisK_dim/P_sf"/>
</dbReference>
<feature type="domain" description="Histidine kinase" evidence="6">
    <location>
        <begin position="1002"/>
        <end position="1242"/>
    </location>
</feature>
<keyword evidence="3" id="KW-0597">Phosphoprotein</keyword>
<comment type="caution">
    <text evidence="7">The sequence shown here is derived from an EMBL/GenBank/DDBJ whole genome shotgun (WGS) entry which is preliminary data.</text>
</comment>
<keyword evidence="4" id="KW-0175">Coiled coil</keyword>
<keyword evidence="5" id="KW-0812">Transmembrane</keyword>
<keyword evidence="5" id="KW-0472">Membrane</keyword>
<dbReference type="SUPFAM" id="SSF55874">
    <property type="entry name" value="ATPase domain of HSP90 chaperone/DNA topoisomerase II/histidine kinase"/>
    <property type="match status" value="1"/>
</dbReference>
<dbReference type="InterPro" id="IPR011110">
    <property type="entry name" value="Reg_prop"/>
</dbReference>
<evidence type="ECO:0000259" key="6">
    <source>
        <dbReference type="PROSITE" id="PS50109"/>
    </source>
</evidence>
<dbReference type="Pfam" id="PF07494">
    <property type="entry name" value="Reg_prop"/>
    <property type="match status" value="1"/>
</dbReference>
<dbReference type="Pfam" id="PF07495">
    <property type="entry name" value="Y_Y_Y"/>
    <property type="match status" value="1"/>
</dbReference>
<dbReference type="SUPFAM" id="SSF63829">
    <property type="entry name" value="Calcium-dependent phosphotriesterase"/>
    <property type="match status" value="2"/>
</dbReference>
<keyword evidence="8" id="KW-1185">Reference proteome</keyword>